<gene>
    <name evidence="1" type="ORF">p11sa19_27</name>
</gene>
<dbReference type="Gene3D" id="3.90.1340.10">
    <property type="entry name" value="Phage tail collar domain"/>
    <property type="match status" value="1"/>
</dbReference>
<reference evidence="1 2" key="1">
    <citation type="journal article" date="2015" name="Virol. J.">
        <title>Whole genome sequence comparison of ten diagnostic brucellaphages propagated on two Brucella abortus hosts.</title>
        <authorList>
            <person name="Tevdoradze E."/>
            <person name="Farlow J."/>
            <person name="Kotorashvili A."/>
            <person name="Skhirtladze N."/>
            <person name="Antadze I."/>
            <person name="Gunia S."/>
            <person name="Balarjishvili N."/>
            <person name="Kvachadze L."/>
            <person name="Kutateladze M."/>
        </authorList>
    </citation>
    <scope>NUCLEOTIDE SEQUENCE [LARGE SCALE GENOMIC DNA]</scope>
</reference>
<accession>A0A0H4IJ37</accession>
<name>A0A0H4IJ37_9CAUD</name>
<dbReference type="InterPro" id="IPR037053">
    <property type="entry name" value="Phage_tail_collar_dom_sf"/>
</dbReference>
<evidence type="ECO:0000313" key="1">
    <source>
        <dbReference type="EMBL" id="AKO59131.1"/>
    </source>
</evidence>
<dbReference type="Proteomes" id="UP000224380">
    <property type="component" value="Segment"/>
</dbReference>
<organism evidence="1 2">
    <name type="scientific">Brucella phage 11sa_19</name>
    <dbReference type="NCBI Taxonomy" id="1667371"/>
    <lineage>
        <taxon>Viruses</taxon>
        <taxon>Duplodnaviria</taxon>
        <taxon>Heunggongvirae</taxon>
        <taxon>Uroviricota</taxon>
        <taxon>Caudoviricetes</taxon>
        <taxon>Perisivirus</taxon>
        <taxon>Perisivirus Tb</taxon>
    </lineage>
</organism>
<dbReference type="EMBL" id="KJ133690">
    <property type="protein sequence ID" value="AKO59131.1"/>
    <property type="molecule type" value="Genomic_DNA"/>
</dbReference>
<sequence length="285" mass="29585">MPRDSNGNTNPLPGTIVQTGDTILPSQHNPALVDLYAMMTQSLSRDGQGGMRANLAMNGFQVTGLGNATQPGNAVPLSQFQSGTPVGAVIDYAGVNPPNTWQFCFGQAIEVSAYPDFVAACYVGNALNATAGFGYRTTSQTDPSNNRSTSGQFIVLPDLRGRVGAGKDDMGGSAANRVTTTGSGINGALIGSNGGEQNSTLTIYQIPNHDHGGSTGNGVGSYTILNVLKNLTGNLSLSAYGQVGFTNENIPFSTHNHPISPQGGGLPHNNMQPTVIINKIIKVSY</sequence>
<protein>
    <submittedName>
        <fullName evidence="1">Putative tail collar protein</fullName>
    </submittedName>
</protein>
<evidence type="ECO:0000313" key="2">
    <source>
        <dbReference type="Proteomes" id="UP000224380"/>
    </source>
</evidence>
<proteinExistence type="predicted"/>
<dbReference type="SUPFAM" id="SSF88874">
    <property type="entry name" value="Receptor-binding domain of short tail fibre protein gp12"/>
    <property type="match status" value="1"/>
</dbReference>